<proteinExistence type="predicted"/>
<name>A0A6J7WA48_9CAUD</name>
<organism evidence="1">
    <name type="scientific">uncultured Caudovirales phage</name>
    <dbReference type="NCBI Taxonomy" id="2100421"/>
    <lineage>
        <taxon>Viruses</taxon>
        <taxon>Duplodnaviria</taxon>
        <taxon>Heunggongvirae</taxon>
        <taxon>Uroviricota</taxon>
        <taxon>Caudoviricetes</taxon>
        <taxon>Peduoviridae</taxon>
        <taxon>Maltschvirus</taxon>
        <taxon>Maltschvirus maltsch</taxon>
    </lineage>
</organism>
<evidence type="ECO:0000313" key="1">
    <source>
        <dbReference type="EMBL" id="CAB5187188.1"/>
    </source>
</evidence>
<dbReference type="EMBL" id="LR798208">
    <property type="protein sequence ID" value="CAB5187188.1"/>
    <property type="molecule type" value="Genomic_DNA"/>
</dbReference>
<reference evidence="1" key="1">
    <citation type="submission" date="2020-05" db="EMBL/GenBank/DDBJ databases">
        <authorList>
            <person name="Chiriac C."/>
            <person name="Salcher M."/>
            <person name="Ghai R."/>
            <person name="Kavagutti S V."/>
        </authorList>
    </citation>
    <scope>NUCLEOTIDE SEQUENCE</scope>
</reference>
<gene>
    <name evidence="1" type="ORF">UFOVP163_14</name>
</gene>
<protein>
    <submittedName>
        <fullName evidence="1">Uncharacterized protein</fullName>
    </submittedName>
</protein>
<sequence>MKSKTHKPVNENHGNTLYTDDMLIEWIQQFDRRSDLRKDSFYKYTTCLRRGLNIYFPTKKTKSGLEVMAVRLELLKKRDEEKEKEVKKVKVVKEKVKKPKPEPTRSHQGIIYPPFYKEGVKTCSRCRDNKTYAGLSLCNNCNNEVGRLIRAGLDHTPGNIKDEFCRTRITMNDGEKIEFEYWATPEQIQKLIKNGFGFILKPRKKIEEI</sequence>
<accession>A0A6J7WA48</accession>